<organism evidence="1">
    <name type="scientific">Rhodococcus sp. D-6</name>
    <dbReference type="NCBI Taxonomy" id="1387842"/>
    <lineage>
        <taxon>Bacteria</taxon>
        <taxon>Bacillati</taxon>
        <taxon>Actinomycetota</taxon>
        <taxon>Actinomycetes</taxon>
        <taxon>Mycobacteriales</taxon>
        <taxon>Nocardiaceae</taxon>
        <taxon>Rhodococcus</taxon>
    </lineage>
</organism>
<sequence length="78" mass="8303">MLASGEIDRIVTPNPDRLAHELIQPEAILSVIWAYSGEGLTADRGEHLADENDDLMRTFVRQAVGGPLTLSVASSSGA</sequence>
<dbReference type="EMBL" id="CP132970">
    <property type="protein sequence ID" value="XBW06620.1"/>
    <property type="molecule type" value="Genomic_DNA"/>
</dbReference>
<name>A0AAU7V3Q2_9NOCA</name>
<dbReference type="AlphaFoldDB" id="A0AAU7V3Q2"/>
<dbReference type="KEGG" id="rhox:RBB84_12350"/>
<protein>
    <submittedName>
        <fullName evidence="1">Uncharacterized protein</fullName>
    </submittedName>
</protein>
<dbReference type="RefSeq" id="WP_350247595.1">
    <property type="nucleotide sequence ID" value="NZ_CP132970.1"/>
</dbReference>
<accession>A0AAU7V3Q2</accession>
<gene>
    <name evidence="1" type="ORF">RBB84_12350</name>
</gene>
<reference evidence="1" key="1">
    <citation type="submission" date="2023-08" db="EMBL/GenBank/DDBJ databases">
        <title>The novel hydrolase IpcH responsible for the initial isoprocarb degradation step in Rhodococcus sp. D-6.</title>
        <authorList>
            <person name="Zhu Q."/>
        </authorList>
    </citation>
    <scope>NUCLEOTIDE SEQUENCE</scope>
    <source>
        <strain evidence="1">D-6</strain>
    </source>
</reference>
<evidence type="ECO:0000313" key="1">
    <source>
        <dbReference type="EMBL" id="XBW06620.1"/>
    </source>
</evidence>
<proteinExistence type="predicted"/>